<comment type="caution">
    <text evidence="1">The sequence shown here is derived from an EMBL/GenBank/DDBJ whole genome shotgun (WGS) entry which is preliminary data.</text>
</comment>
<organism evidence="1 2">
    <name type="scientific">Afipia broomeae ATCC 49717</name>
    <dbReference type="NCBI Taxonomy" id="883078"/>
    <lineage>
        <taxon>Bacteria</taxon>
        <taxon>Pseudomonadati</taxon>
        <taxon>Pseudomonadota</taxon>
        <taxon>Alphaproteobacteria</taxon>
        <taxon>Hyphomicrobiales</taxon>
        <taxon>Nitrobacteraceae</taxon>
        <taxon>Afipia</taxon>
    </lineage>
</organism>
<sequence length="36" mass="4030">MTRCELRIQAKNVATKNVGGGICDESLRFASFGYRH</sequence>
<evidence type="ECO:0000313" key="1">
    <source>
        <dbReference type="EMBL" id="EKS36859.1"/>
    </source>
</evidence>
<evidence type="ECO:0000313" key="2">
    <source>
        <dbReference type="Proteomes" id="UP000001096"/>
    </source>
</evidence>
<keyword evidence="2" id="KW-1185">Reference proteome</keyword>
<dbReference type="HOGENOM" id="CLU_3354122_0_0_5"/>
<dbReference type="Proteomes" id="UP000001096">
    <property type="component" value="Unassembled WGS sequence"/>
</dbReference>
<protein>
    <submittedName>
        <fullName evidence="1">Uncharacterized protein</fullName>
    </submittedName>
</protein>
<accession>K8P7X0</accession>
<dbReference type="AlphaFoldDB" id="K8P7X0"/>
<gene>
    <name evidence="1" type="ORF">HMPREF9695_03277</name>
</gene>
<proteinExistence type="predicted"/>
<reference evidence="1 2" key="1">
    <citation type="submission" date="2012-04" db="EMBL/GenBank/DDBJ databases">
        <title>The Genome Sequence of Afipia broomeae ATCC 49717.</title>
        <authorList>
            <consortium name="The Broad Institute Genome Sequencing Platform"/>
            <person name="Earl A."/>
            <person name="Ward D."/>
            <person name="Feldgarden M."/>
            <person name="Gevers D."/>
            <person name="Huys G."/>
            <person name="Walker B."/>
            <person name="Young S.K."/>
            <person name="Zeng Q."/>
            <person name="Gargeya S."/>
            <person name="Fitzgerald M."/>
            <person name="Haas B."/>
            <person name="Abouelleil A."/>
            <person name="Alvarado L."/>
            <person name="Arachchi H.M."/>
            <person name="Berlin A."/>
            <person name="Chapman S.B."/>
            <person name="Goldberg J."/>
            <person name="Griggs A."/>
            <person name="Gujja S."/>
            <person name="Hansen M."/>
            <person name="Howarth C."/>
            <person name="Imamovic A."/>
            <person name="Larimer J."/>
            <person name="McCowen C."/>
            <person name="Montmayeur A."/>
            <person name="Murphy C."/>
            <person name="Neiman D."/>
            <person name="Pearson M."/>
            <person name="Priest M."/>
            <person name="Roberts A."/>
            <person name="Saif S."/>
            <person name="Shea T."/>
            <person name="Sisk P."/>
            <person name="Sykes S."/>
            <person name="Wortman J."/>
            <person name="Nusbaum C."/>
            <person name="Birren B."/>
        </authorList>
    </citation>
    <scope>NUCLEOTIDE SEQUENCE [LARGE SCALE GENOMIC DNA]</scope>
    <source>
        <strain evidence="1 2">ATCC 49717</strain>
    </source>
</reference>
<dbReference type="EMBL" id="AGWX01000004">
    <property type="protein sequence ID" value="EKS36859.1"/>
    <property type="molecule type" value="Genomic_DNA"/>
</dbReference>
<name>K8P7X0_9BRAD</name>